<keyword evidence="1" id="KW-1133">Transmembrane helix</keyword>
<keyword evidence="1" id="KW-0472">Membrane</keyword>
<dbReference type="AlphaFoldDB" id="A0A850T9Y6"/>
<gene>
    <name evidence="2" type="ORF">HXW94_08530</name>
</gene>
<dbReference type="InterPro" id="IPR019734">
    <property type="entry name" value="TPR_rpt"/>
</dbReference>
<dbReference type="SMART" id="SM00028">
    <property type="entry name" value="TPR"/>
    <property type="match status" value="3"/>
</dbReference>
<feature type="transmembrane region" description="Helical" evidence="1">
    <location>
        <begin position="12"/>
        <end position="31"/>
    </location>
</feature>
<organism evidence="2 3">
    <name type="scientific">Desulfobacter latus</name>
    <dbReference type="NCBI Taxonomy" id="2292"/>
    <lineage>
        <taxon>Bacteria</taxon>
        <taxon>Pseudomonadati</taxon>
        <taxon>Thermodesulfobacteriota</taxon>
        <taxon>Desulfobacteria</taxon>
        <taxon>Desulfobacterales</taxon>
        <taxon>Desulfobacteraceae</taxon>
        <taxon>Desulfobacter</taxon>
    </lineage>
</organism>
<evidence type="ECO:0000313" key="3">
    <source>
        <dbReference type="Proteomes" id="UP000553343"/>
    </source>
</evidence>
<dbReference type="Proteomes" id="UP000553343">
    <property type="component" value="Unassembled WGS sequence"/>
</dbReference>
<protein>
    <recommendedName>
        <fullName evidence="4">Tetratricopeptide repeat protein</fullName>
    </recommendedName>
</protein>
<proteinExistence type="predicted"/>
<reference evidence="2 3" key="1">
    <citation type="submission" date="2020-06" db="EMBL/GenBank/DDBJ databases">
        <title>High-quality draft genome of sulfate reducer Desulfobacter latus type strain AcrS2 isolated from marine sediment.</title>
        <authorList>
            <person name="Hoppe M."/>
            <person name="Larsen C.K."/>
            <person name="Marshall I.P.G."/>
            <person name="Schramm A."/>
            <person name="Marietou A.G."/>
        </authorList>
    </citation>
    <scope>NUCLEOTIDE SEQUENCE [LARGE SCALE GENOMIC DNA]</scope>
    <source>
        <strain evidence="2 3">AcRS2</strain>
    </source>
</reference>
<dbReference type="Gene3D" id="1.25.40.10">
    <property type="entry name" value="Tetratricopeptide repeat domain"/>
    <property type="match status" value="1"/>
</dbReference>
<sequence>MDELCFWKMKYIQKLIFLNIVLLIVSIIVNVSETKALTVDQKVQTLLSKVDYLIKNKGNNQMALNLALNLCNEAINLKPNNLAGYYSRGVVLGRMENYIGAIKNFSLVIQKNEKNKKSKFPAARKFRADCFLGLGIYKRAVKDYLIILKRSPKSGKIWCYLAETYAVMGEKNAALSAIKNGCKTGSHWCEKMKILQKKILLGKKIVPHKPLSN</sequence>
<dbReference type="PANTHER" id="PTHR44749">
    <property type="entry name" value="SUPPRESSOR OF RPS4-RLD 1"/>
    <property type="match status" value="1"/>
</dbReference>
<dbReference type="SUPFAM" id="SSF48452">
    <property type="entry name" value="TPR-like"/>
    <property type="match status" value="1"/>
</dbReference>
<dbReference type="GO" id="GO:0045892">
    <property type="term" value="P:negative regulation of DNA-templated transcription"/>
    <property type="evidence" value="ECO:0007669"/>
    <property type="project" value="InterPro"/>
</dbReference>
<keyword evidence="3" id="KW-1185">Reference proteome</keyword>
<evidence type="ECO:0000313" key="2">
    <source>
        <dbReference type="EMBL" id="NWH05027.1"/>
    </source>
</evidence>
<dbReference type="EMBL" id="JACADJ010000023">
    <property type="protein sequence ID" value="NWH05027.1"/>
    <property type="molecule type" value="Genomic_DNA"/>
</dbReference>
<dbReference type="PANTHER" id="PTHR44749:SF1">
    <property type="entry name" value="TETRATRICOPEPTIDE-LIKE HELICAL DOMAIN-CONTAINING PROTEIN"/>
    <property type="match status" value="1"/>
</dbReference>
<name>A0A850T9Y6_9BACT</name>
<comment type="caution">
    <text evidence="2">The sequence shown here is derived from an EMBL/GenBank/DDBJ whole genome shotgun (WGS) entry which is preliminary data.</text>
</comment>
<dbReference type="InterPro" id="IPR011990">
    <property type="entry name" value="TPR-like_helical_dom_sf"/>
</dbReference>
<dbReference type="RefSeq" id="WP_178366485.1">
    <property type="nucleotide sequence ID" value="NZ_JACADJ010000023.1"/>
</dbReference>
<dbReference type="InterPro" id="IPR044650">
    <property type="entry name" value="SRFR1-like"/>
</dbReference>
<evidence type="ECO:0000256" key="1">
    <source>
        <dbReference type="SAM" id="Phobius"/>
    </source>
</evidence>
<accession>A0A850T9Y6</accession>
<evidence type="ECO:0008006" key="4">
    <source>
        <dbReference type="Google" id="ProtNLM"/>
    </source>
</evidence>
<keyword evidence="1" id="KW-0812">Transmembrane</keyword>